<proteinExistence type="predicted"/>
<keyword evidence="3" id="KW-1185">Reference proteome</keyword>
<reference evidence="2" key="1">
    <citation type="submission" date="2014-08" db="EMBL/GenBank/DDBJ databases">
        <authorList>
            <person name="Senf B."/>
            <person name="Petzold A."/>
            <person name="Downie B.R."/>
            <person name="Koch P."/>
            <person name="Platzer M."/>
        </authorList>
    </citation>
    <scope>NUCLEOTIDE SEQUENCE [LARGE SCALE GENOMIC DNA]</scope>
    <source>
        <strain evidence="2">GRZ</strain>
    </source>
</reference>
<dbReference type="AlphaFoldDB" id="A0A8C6KW17"/>
<reference evidence="2" key="2">
    <citation type="submission" date="2025-08" db="UniProtKB">
        <authorList>
            <consortium name="Ensembl"/>
        </authorList>
    </citation>
    <scope>IDENTIFICATION</scope>
</reference>
<sequence length="111" mass="12583">MNVGILNNAAGVKEIKKKIEDCITNNRGGQIEPTIIWGTVKAVMRGNLISRTAYLNKRRKQEQISLEQQLRSLEKKQHEEIHSSMSNGFIDKDEGALRRHTKLSEQKLTAA</sequence>
<evidence type="ECO:0000313" key="3">
    <source>
        <dbReference type="Proteomes" id="UP000694548"/>
    </source>
</evidence>
<feature type="compositionally biased region" description="Basic and acidic residues" evidence="1">
    <location>
        <begin position="90"/>
        <end position="105"/>
    </location>
</feature>
<dbReference type="Ensembl" id="ENSNFUT00015012444.1">
    <property type="protein sequence ID" value="ENSNFUP00015011839.1"/>
    <property type="gene ID" value="ENSNFUG00015005841.1"/>
</dbReference>
<organism evidence="2 3">
    <name type="scientific">Nothobranchius furzeri</name>
    <name type="common">Turquoise killifish</name>
    <dbReference type="NCBI Taxonomy" id="105023"/>
    <lineage>
        <taxon>Eukaryota</taxon>
        <taxon>Metazoa</taxon>
        <taxon>Chordata</taxon>
        <taxon>Craniata</taxon>
        <taxon>Vertebrata</taxon>
        <taxon>Euteleostomi</taxon>
        <taxon>Actinopterygii</taxon>
        <taxon>Neopterygii</taxon>
        <taxon>Teleostei</taxon>
        <taxon>Neoteleostei</taxon>
        <taxon>Acanthomorphata</taxon>
        <taxon>Ovalentaria</taxon>
        <taxon>Atherinomorphae</taxon>
        <taxon>Cyprinodontiformes</taxon>
        <taxon>Nothobranchiidae</taxon>
        <taxon>Nothobranchius</taxon>
    </lineage>
</organism>
<evidence type="ECO:0000256" key="1">
    <source>
        <dbReference type="SAM" id="MobiDB-lite"/>
    </source>
</evidence>
<name>A0A8C6KW17_NOTFU</name>
<evidence type="ECO:0000313" key="2">
    <source>
        <dbReference type="Ensembl" id="ENSNFUP00015011839.1"/>
    </source>
</evidence>
<reference evidence="2" key="3">
    <citation type="submission" date="2025-09" db="UniProtKB">
        <authorList>
            <consortium name="Ensembl"/>
        </authorList>
    </citation>
    <scope>IDENTIFICATION</scope>
</reference>
<feature type="region of interest" description="Disordered" evidence="1">
    <location>
        <begin position="75"/>
        <end position="111"/>
    </location>
</feature>
<accession>A0A8C6KW17</accession>
<dbReference type="Proteomes" id="UP000694548">
    <property type="component" value="Chromosome sgr16"/>
</dbReference>
<protein>
    <submittedName>
        <fullName evidence="2">Uncharacterized protein</fullName>
    </submittedName>
</protein>